<name>H2XJV6_CIOIN</name>
<keyword evidence="1" id="KW-1133">Transmembrane helix</keyword>
<keyword evidence="1" id="KW-0812">Transmembrane</keyword>
<organism evidence="2 3">
    <name type="scientific">Ciona intestinalis</name>
    <name type="common">Transparent sea squirt</name>
    <name type="synonym">Ascidia intestinalis</name>
    <dbReference type="NCBI Taxonomy" id="7719"/>
    <lineage>
        <taxon>Eukaryota</taxon>
        <taxon>Metazoa</taxon>
        <taxon>Chordata</taxon>
        <taxon>Tunicata</taxon>
        <taxon>Ascidiacea</taxon>
        <taxon>Phlebobranchia</taxon>
        <taxon>Cionidae</taxon>
        <taxon>Ciona</taxon>
    </lineage>
</organism>
<proteinExistence type="predicted"/>
<evidence type="ECO:0000313" key="2">
    <source>
        <dbReference type="Ensembl" id="ENSCINP00000029938.1"/>
    </source>
</evidence>
<keyword evidence="3" id="KW-1185">Reference proteome</keyword>
<accession>H2XJV6</accession>
<sequence length="54" mass="6517">MRQIRMKTIKTKRRVQPKTTRSNEIVVVYFVFMSINVCADIYFNRFNKLCVTNN</sequence>
<evidence type="ECO:0000313" key="3">
    <source>
        <dbReference type="Proteomes" id="UP000008144"/>
    </source>
</evidence>
<dbReference type="Ensembl" id="ENSCINT00000034641.1">
    <property type="protein sequence ID" value="ENSCINP00000029938.1"/>
    <property type="gene ID" value="ENSCING00000024449.1"/>
</dbReference>
<reference evidence="3" key="1">
    <citation type="journal article" date="2002" name="Science">
        <title>The draft genome of Ciona intestinalis: insights into chordate and vertebrate origins.</title>
        <authorList>
            <person name="Dehal P."/>
            <person name="Satou Y."/>
            <person name="Campbell R.K."/>
            <person name="Chapman J."/>
            <person name="Degnan B."/>
            <person name="De Tomaso A."/>
            <person name="Davidson B."/>
            <person name="Di Gregorio A."/>
            <person name="Gelpke M."/>
            <person name="Goodstein D.M."/>
            <person name="Harafuji N."/>
            <person name="Hastings K.E."/>
            <person name="Ho I."/>
            <person name="Hotta K."/>
            <person name="Huang W."/>
            <person name="Kawashima T."/>
            <person name="Lemaire P."/>
            <person name="Martinez D."/>
            <person name="Meinertzhagen I.A."/>
            <person name="Necula S."/>
            <person name="Nonaka M."/>
            <person name="Putnam N."/>
            <person name="Rash S."/>
            <person name="Saiga H."/>
            <person name="Satake M."/>
            <person name="Terry A."/>
            <person name="Yamada L."/>
            <person name="Wang H.G."/>
            <person name="Awazu S."/>
            <person name="Azumi K."/>
            <person name="Boore J."/>
            <person name="Branno M."/>
            <person name="Chin-Bow S."/>
            <person name="DeSantis R."/>
            <person name="Doyle S."/>
            <person name="Francino P."/>
            <person name="Keys D.N."/>
            <person name="Haga S."/>
            <person name="Hayashi H."/>
            <person name="Hino K."/>
            <person name="Imai K.S."/>
            <person name="Inaba K."/>
            <person name="Kano S."/>
            <person name="Kobayashi K."/>
            <person name="Kobayashi M."/>
            <person name="Lee B.I."/>
            <person name="Makabe K.W."/>
            <person name="Manohar C."/>
            <person name="Matassi G."/>
            <person name="Medina M."/>
            <person name="Mochizuki Y."/>
            <person name="Mount S."/>
            <person name="Morishita T."/>
            <person name="Miura S."/>
            <person name="Nakayama A."/>
            <person name="Nishizaka S."/>
            <person name="Nomoto H."/>
            <person name="Ohta F."/>
            <person name="Oishi K."/>
            <person name="Rigoutsos I."/>
            <person name="Sano M."/>
            <person name="Sasaki A."/>
            <person name="Sasakura Y."/>
            <person name="Shoguchi E."/>
            <person name="Shin-i T."/>
            <person name="Spagnuolo A."/>
            <person name="Stainier D."/>
            <person name="Suzuki M.M."/>
            <person name="Tassy O."/>
            <person name="Takatori N."/>
            <person name="Tokuoka M."/>
            <person name="Yagi K."/>
            <person name="Yoshizaki F."/>
            <person name="Wada S."/>
            <person name="Zhang C."/>
            <person name="Hyatt P.D."/>
            <person name="Larimer F."/>
            <person name="Detter C."/>
            <person name="Doggett N."/>
            <person name="Glavina T."/>
            <person name="Hawkins T."/>
            <person name="Richardson P."/>
            <person name="Lucas S."/>
            <person name="Kohara Y."/>
            <person name="Levine M."/>
            <person name="Satoh N."/>
            <person name="Rokhsar D.S."/>
        </authorList>
    </citation>
    <scope>NUCLEOTIDE SEQUENCE [LARGE SCALE GENOMIC DNA]</scope>
</reference>
<dbReference type="HOGENOM" id="CLU_3055546_0_0_1"/>
<keyword evidence="1" id="KW-0472">Membrane</keyword>
<reference evidence="2" key="2">
    <citation type="submission" date="2025-08" db="UniProtKB">
        <authorList>
            <consortium name="Ensembl"/>
        </authorList>
    </citation>
    <scope>IDENTIFICATION</scope>
</reference>
<protein>
    <submittedName>
        <fullName evidence="2">Uncharacterized protein</fullName>
    </submittedName>
</protein>
<reference evidence="2" key="3">
    <citation type="submission" date="2025-09" db="UniProtKB">
        <authorList>
            <consortium name="Ensembl"/>
        </authorList>
    </citation>
    <scope>IDENTIFICATION</scope>
</reference>
<evidence type="ECO:0000256" key="1">
    <source>
        <dbReference type="SAM" id="Phobius"/>
    </source>
</evidence>
<dbReference type="Proteomes" id="UP000008144">
    <property type="component" value="Unassembled WGS sequence"/>
</dbReference>
<feature type="transmembrane region" description="Helical" evidence="1">
    <location>
        <begin position="21"/>
        <end position="43"/>
    </location>
</feature>
<dbReference type="InParanoid" id="H2XJV6"/>
<dbReference type="AlphaFoldDB" id="H2XJV6"/>